<dbReference type="Gene3D" id="3.40.630.30">
    <property type="match status" value="1"/>
</dbReference>
<dbReference type="InterPro" id="IPR016181">
    <property type="entry name" value="Acyl_CoA_acyltransferase"/>
</dbReference>
<name>A0A212KCC4_9PROT</name>
<keyword evidence="1" id="KW-0808">Transferase</keyword>
<feature type="domain" description="N-acetyltransferase" evidence="3">
    <location>
        <begin position="33"/>
        <end position="185"/>
    </location>
</feature>
<evidence type="ECO:0000256" key="1">
    <source>
        <dbReference type="ARBA" id="ARBA00022679"/>
    </source>
</evidence>
<evidence type="ECO:0000256" key="2">
    <source>
        <dbReference type="ARBA" id="ARBA00023315"/>
    </source>
</evidence>
<dbReference type="GO" id="GO:0016747">
    <property type="term" value="F:acyltransferase activity, transferring groups other than amino-acyl groups"/>
    <property type="evidence" value="ECO:0007669"/>
    <property type="project" value="InterPro"/>
</dbReference>
<sequence length="187" mass="21339">MISAAKRWLRWPKVHFGGERPEFAVSPDGRPDIGFLADDSRHFELFARWLYAEWSLPRGETLENRRSALRNQMRVDRLPIALVAYWEGSPAGIVSLRQSDLHTRAYVGPWLSALYVDPPFRGRGIGRDLVAATVALAAWLGHREVWLFTTDRRSFYEQLGWERVPPLPAELKQTPPPDVFRHPAAGG</sequence>
<dbReference type="SUPFAM" id="SSF55729">
    <property type="entry name" value="Acyl-CoA N-acyltransferases (Nat)"/>
    <property type="match status" value="1"/>
</dbReference>
<dbReference type="AlphaFoldDB" id="A0A212KCC4"/>
<proteinExistence type="predicted"/>
<protein>
    <recommendedName>
        <fullName evidence="3">N-acetyltransferase domain-containing protein</fullName>
    </recommendedName>
</protein>
<reference evidence="4" key="1">
    <citation type="submission" date="2016-04" db="EMBL/GenBank/DDBJ databases">
        <authorList>
            <person name="Evans L.H."/>
            <person name="Alamgir A."/>
            <person name="Owens N."/>
            <person name="Weber N.D."/>
            <person name="Virtaneva K."/>
            <person name="Barbian K."/>
            <person name="Babar A."/>
            <person name="Rosenke K."/>
        </authorList>
    </citation>
    <scope>NUCLEOTIDE SEQUENCE</scope>
    <source>
        <strain evidence="4">86</strain>
    </source>
</reference>
<dbReference type="InterPro" id="IPR050832">
    <property type="entry name" value="Bact_Acetyltransf"/>
</dbReference>
<dbReference type="Pfam" id="PF13508">
    <property type="entry name" value="Acetyltransf_7"/>
    <property type="match status" value="1"/>
</dbReference>
<keyword evidence="2" id="KW-0012">Acyltransferase</keyword>
<evidence type="ECO:0000313" key="4">
    <source>
        <dbReference type="EMBL" id="SBW09313.1"/>
    </source>
</evidence>
<gene>
    <name evidence="4" type="ORF">KL86APRO_12566</name>
</gene>
<organism evidence="4">
    <name type="scientific">uncultured Alphaproteobacteria bacterium</name>
    <dbReference type="NCBI Taxonomy" id="91750"/>
    <lineage>
        <taxon>Bacteria</taxon>
        <taxon>Pseudomonadati</taxon>
        <taxon>Pseudomonadota</taxon>
        <taxon>Alphaproteobacteria</taxon>
        <taxon>environmental samples</taxon>
    </lineage>
</organism>
<evidence type="ECO:0000259" key="3">
    <source>
        <dbReference type="PROSITE" id="PS51186"/>
    </source>
</evidence>
<dbReference type="EMBL" id="FLUO01000001">
    <property type="protein sequence ID" value="SBW09313.1"/>
    <property type="molecule type" value="Genomic_DNA"/>
</dbReference>
<dbReference type="PANTHER" id="PTHR43877">
    <property type="entry name" value="AMINOALKYLPHOSPHONATE N-ACETYLTRANSFERASE-RELATED-RELATED"/>
    <property type="match status" value="1"/>
</dbReference>
<dbReference type="CDD" id="cd04301">
    <property type="entry name" value="NAT_SF"/>
    <property type="match status" value="1"/>
</dbReference>
<accession>A0A212KCC4</accession>
<dbReference type="InterPro" id="IPR000182">
    <property type="entry name" value="GNAT_dom"/>
</dbReference>
<dbReference type="PROSITE" id="PS51186">
    <property type="entry name" value="GNAT"/>
    <property type="match status" value="1"/>
</dbReference>